<evidence type="ECO:0000256" key="4">
    <source>
        <dbReference type="ARBA" id="ARBA00022823"/>
    </source>
</evidence>
<dbReference type="InterPro" id="IPR001078">
    <property type="entry name" value="2-oxoacid_DH_actylTfrase"/>
</dbReference>
<name>A0A7C1JBG0_9CHLR</name>
<dbReference type="CDD" id="cd06849">
    <property type="entry name" value="lipoyl_domain"/>
    <property type="match status" value="1"/>
</dbReference>
<dbReference type="SUPFAM" id="SSF47005">
    <property type="entry name" value="Peripheral subunit-binding domain of 2-oxo acid dehydrogenase complex"/>
    <property type="match status" value="1"/>
</dbReference>
<dbReference type="PROSITE" id="PS00189">
    <property type="entry name" value="LIPOYL"/>
    <property type="match status" value="1"/>
</dbReference>
<dbReference type="PANTHER" id="PTHR43178:SF5">
    <property type="entry name" value="LIPOAMIDE ACYLTRANSFERASE COMPONENT OF BRANCHED-CHAIN ALPHA-KETO ACID DEHYDROGENASE COMPLEX, MITOCHONDRIAL"/>
    <property type="match status" value="1"/>
</dbReference>
<dbReference type="InterPro" id="IPR036625">
    <property type="entry name" value="E3-bd_dom_sf"/>
</dbReference>
<comment type="cofactor">
    <cofactor evidence="1 6">
        <name>(R)-lipoate</name>
        <dbReference type="ChEBI" id="CHEBI:83088"/>
    </cofactor>
</comment>
<keyword evidence="5 6" id="KW-0012">Acyltransferase</keyword>
<dbReference type="EC" id="2.3.1.-" evidence="6"/>
<protein>
    <recommendedName>
        <fullName evidence="6">Dihydrolipoamide acetyltransferase component of pyruvate dehydrogenase complex</fullName>
        <ecNumber evidence="6">2.3.1.-</ecNumber>
    </recommendedName>
</protein>
<feature type="domain" description="Lipoyl-binding" evidence="8">
    <location>
        <begin position="2"/>
        <end position="77"/>
    </location>
</feature>
<evidence type="ECO:0000259" key="9">
    <source>
        <dbReference type="PROSITE" id="PS51826"/>
    </source>
</evidence>
<evidence type="ECO:0000256" key="1">
    <source>
        <dbReference type="ARBA" id="ARBA00001938"/>
    </source>
</evidence>
<dbReference type="PROSITE" id="PS51826">
    <property type="entry name" value="PSBD"/>
    <property type="match status" value="2"/>
</dbReference>
<keyword evidence="3 6" id="KW-0808">Transferase</keyword>
<dbReference type="EMBL" id="DSMG01000045">
    <property type="protein sequence ID" value="HDX30644.1"/>
    <property type="molecule type" value="Genomic_DNA"/>
</dbReference>
<evidence type="ECO:0000256" key="2">
    <source>
        <dbReference type="ARBA" id="ARBA00007317"/>
    </source>
</evidence>
<dbReference type="GO" id="GO:0005737">
    <property type="term" value="C:cytoplasm"/>
    <property type="evidence" value="ECO:0007669"/>
    <property type="project" value="TreeGrafter"/>
</dbReference>
<feature type="domain" description="Peripheral subunit-binding (PSBD)" evidence="9">
    <location>
        <begin position="176"/>
        <end position="213"/>
    </location>
</feature>
<comment type="caution">
    <text evidence="10">The sequence shown here is derived from an EMBL/GenBank/DDBJ whole genome shotgun (WGS) entry which is preliminary data.</text>
</comment>
<feature type="region of interest" description="Disordered" evidence="7">
    <location>
        <begin position="234"/>
        <end position="268"/>
    </location>
</feature>
<dbReference type="InterPro" id="IPR003016">
    <property type="entry name" value="2-oxoA_DH_lipoyl-BS"/>
</dbReference>
<evidence type="ECO:0000256" key="5">
    <source>
        <dbReference type="ARBA" id="ARBA00023315"/>
    </source>
</evidence>
<dbReference type="InterPro" id="IPR004167">
    <property type="entry name" value="PSBD"/>
</dbReference>
<dbReference type="InterPro" id="IPR011053">
    <property type="entry name" value="Single_hybrid_motif"/>
</dbReference>
<dbReference type="SUPFAM" id="SSF51230">
    <property type="entry name" value="Single hybrid motif"/>
    <property type="match status" value="1"/>
</dbReference>
<dbReference type="GO" id="GO:0031405">
    <property type="term" value="F:lipoic acid binding"/>
    <property type="evidence" value="ECO:0007669"/>
    <property type="project" value="TreeGrafter"/>
</dbReference>
<evidence type="ECO:0000313" key="10">
    <source>
        <dbReference type="EMBL" id="HDX30644.1"/>
    </source>
</evidence>
<feature type="compositionally biased region" description="Low complexity" evidence="7">
    <location>
        <begin position="248"/>
        <end position="266"/>
    </location>
</feature>
<dbReference type="Pfam" id="PF00198">
    <property type="entry name" value="2-oxoacid_dh"/>
    <property type="match status" value="1"/>
</dbReference>
<accession>A0A7C1JBG0</accession>
<feature type="domain" description="Peripheral subunit-binding (PSBD)" evidence="9">
    <location>
        <begin position="121"/>
        <end position="158"/>
    </location>
</feature>
<dbReference type="Gene3D" id="4.10.320.10">
    <property type="entry name" value="E3-binding domain"/>
    <property type="match status" value="1"/>
</dbReference>
<proteinExistence type="inferred from homology"/>
<dbReference type="PROSITE" id="PS50968">
    <property type="entry name" value="BIOTINYL_LIPOYL"/>
    <property type="match status" value="1"/>
</dbReference>
<evidence type="ECO:0000256" key="3">
    <source>
        <dbReference type="ARBA" id="ARBA00022679"/>
    </source>
</evidence>
<dbReference type="InterPro" id="IPR050743">
    <property type="entry name" value="2-oxoacid_DH_E2_comp"/>
</dbReference>
<dbReference type="PANTHER" id="PTHR43178">
    <property type="entry name" value="DIHYDROLIPOAMIDE ACETYLTRANSFERASE COMPONENT OF PYRUVATE DEHYDROGENASE COMPLEX"/>
    <property type="match status" value="1"/>
</dbReference>
<sequence>MATEIRLPDLGEGVQDVTINRWRVAIGDTVKAGDVILEIATDKVDTEVQAPADGVLLKINYRNGEIAPVDAVMGYIGAPGEKVDEGDAAEAAPAKATEKATKPEAEPEPVQPVAAAEGGVRATPVAKRVAAEKGVDLAAITGAGPGGRITKQDVLAHTGAAAPTESVALPGDLADKASLPVRRLAAEHNINLREIAGGRPLSTLTIYDVLSAVASREAGKPVRVEPAYAAVKREAPAVKKEEAPAPKPASEAAVPARPAAAPTPSSVQLKPGEELVKLSRMRTAVARNTAQSLFTAPHVTTMWDVDMTAVLRHRAAHKKEFAAAGVNLTLTAYFIEAVVAGLKAVPAANATWTEEGVIIKRYYNIGMATALPMDEYGIGGLIVPVIKNAGELNLLGIARAVNELAERARKGELKPEDLADGTFTVSNYGTSGSRFQTPIIVQPQVGILGVGAVEKRPVVVSNGHPLEPNMGDALVFKPMTTLGFSYDHRVLDGATADAFCAAVKKHLESYTV</sequence>
<dbReference type="Pfam" id="PF00364">
    <property type="entry name" value="Biotin_lipoyl"/>
    <property type="match status" value="1"/>
</dbReference>
<dbReference type="Gene3D" id="2.40.50.100">
    <property type="match status" value="1"/>
</dbReference>
<dbReference type="AlphaFoldDB" id="A0A7C1JBG0"/>
<dbReference type="SUPFAM" id="SSF52777">
    <property type="entry name" value="CoA-dependent acyltransferases"/>
    <property type="match status" value="1"/>
</dbReference>
<dbReference type="Pfam" id="PF02817">
    <property type="entry name" value="E3_binding"/>
    <property type="match status" value="1"/>
</dbReference>
<dbReference type="GO" id="GO:0016407">
    <property type="term" value="F:acetyltransferase activity"/>
    <property type="evidence" value="ECO:0007669"/>
    <property type="project" value="TreeGrafter"/>
</dbReference>
<evidence type="ECO:0000256" key="7">
    <source>
        <dbReference type="SAM" id="MobiDB-lite"/>
    </source>
</evidence>
<organism evidence="10">
    <name type="scientific">Caldilinea aerophila</name>
    <dbReference type="NCBI Taxonomy" id="133453"/>
    <lineage>
        <taxon>Bacteria</taxon>
        <taxon>Bacillati</taxon>
        <taxon>Chloroflexota</taxon>
        <taxon>Caldilineae</taxon>
        <taxon>Caldilineales</taxon>
        <taxon>Caldilineaceae</taxon>
        <taxon>Caldilinea</taxon>
    </lineage>
</organism>
<reference evidence="10" key="1">
    <citation type="journal article" date="2020" name="mSystems">
        <title>Genome- and Community-Level Interaction Insights into Carbon Utilization and Element Cycling Functions of Hydrothermarchaeota in Hydrothermal Sediment.</title>
        <authorList>
            <person name="Zhou Z."/>
            <person name="Liu Y."/>
            <person name="Xu W."/>
            <person name="Pan J."/>
            <person name="Luo Z.H."/>
            <person name="Li M."/>
        </authorList>
    </citation>
    <scope>NUCLEOTIDE SEQUENCE [LARGE SCALE GENOMIC DNA]</scope>
    <source>
        <strain evidence="10">SpSt-289</strain>
    </source>
</reference>
<evidence type="ECO:0000259" key="8">
    <source>
        <dbReference type="PROSITE" id="PS50968"/>
    </source>
</evidence>
<feature type="region of interest" description="Disordered" evidence="7">
    <location>
        <begin position="84"/>
        <end position="111"/>
    </location>
</feature>
<dbReference type="Gene3D" id="3.30.559.10">
    <property type="entry name" value="Chloramphenicol acetyltransferase-like domain"/>
    <property type="match status" value="1"/>
</dbReference>
<keyword evidence="4 6" id="KW-0450">Lipoyl</keyword>
<comment type="similarity">
    <text evidence="2 6">Belongs to the 2-oxoacid dehydrogenase family.</text>
</comment>
<feature type="compositionally biased region" description="Basic and acidic residues" evidence="7">
    <location>
        <begin position="96"/>
        <end position="105"/>
    </location>
</feature>
<dbReference type="InterPro" id="IPR000089">
    <property type="entry name" value="Biotin_lipoyl"/>
</dbReference>
<feature type="compositionally biased region" description="Basic and acidic residues" evidence="7">
    <location>
        <begin position="234"/>
        <end position="244"/>
    </location>
</feature>
<evidence type="ECO:0000256" key="6">
    <source>
        <dbReference type="RuleBase" id="RU003423"/>
    </source>
</evidence>
<gene>
    <name evidence="10" type="ORF">ENQ20_04030</name>
</gene>
<dbReference type="InterPro" id="IPR023213">
    <property type="entry name" value="CAT-like_dom_sf"/>
</dbReference>